<feature type="transmembrane region" description="Helical" evidence="6">
    <location>
        <begin position="53"/>
        <end position="72"/>
    </location>
</feature>
<evidence type="ECO:0000313" key="8">
    <source>
        <dbReference type="EMBL" id="CNE22324.1"/>
    </source>
</evidence>
<feature type="transmembrane region" description="Helical" evidence="6">
    <location>
        <begin position="21"/>
        <end position="41"/>
    </location>
</feature>
<dbReference type="InterPro" id="IPR020846">
    <property type="entry name" value="MFS_dom"/>
</dbReference>
<organism evidence="8 9">
    <name type="scientific">Yersinia enterocolitica</name>
    <dbReference type="NCBI Taxonomy" id="630"/>
    <lineage>
        <taxon>Bacteria</taxon>
        <taxon>Pseudomonadati</taxon>
        <taxon>Pseudomonadota</taxon>
        <taxon>Gammaproteobacteria</taxon>
        <taxon>Enterobacterales</taxon>
        <taxon>Yersiniaceae</taxon>
        <taxon>Yersinia</taxon>
    </lineage>
</organism>
<keyword evidence="9" id="KW-1185">Reference proteome</keyword>
<evidence type="ECO:0000256" key="5">
    <source>
        <dbReference type="ARBA" id="ARBA00023136"/>
    </source>
</evidence>
<dbReference type="PANTHER" id="PTHR42718">
    <property type="entry name" value="MAJOR FACILITATOR SUPERFAMILY MULTIDRUG TRANSPORTER MFSC"/>
    <property type="match status" value="1"/>
</dbReference>
<evidence type="ECO:0000259" key="7">
    <source>
        <dbReference type="PROSITE" id="PS50850"/>
    </source>
</evidence>
<dbReference type="Pfam" id="PF07690">
    <property type="entry name" value="MFS_1"/>
    <property type="match status" value="1"/>
</dbReference>
<dbReference type="EMBL" id="CPXJ01000044">
    <property type="protein sequence ID" value="CNE22324.1"/>
    <property type="molecule type" value="Genomic_DNA"/>
</dbReference>
<feature type="transmembrane region" description="Helical" evidence="6">
    <location>
        <begin position="84"/>
        <end position="102"/>
    </location>
</feature>
<protein>
    <submittedName>
        <fullName evidence="8">MFS Superfamily multidrug efflux transporter</fullName>
    </submittedName>
</protein>
<dbReference type="SUPFAM" id="SSF103473">
    <property type="entry name" value="MFS general substrate transporter"/>
    <property type="match status" value="1"/>
</dbReference>
<comment type="caution">
    <text evidence="8">The sequence shown here is derived from an EMBL/GenBank/DDBJ whole genome shotgun (WGS) entry which is preliminary data.</text>
</comment>
<sequence length="112" mass="11892">MANQSTHRAGAEVKESWVPMITIALAQILMSFNVASLPVALGGMVKSFNVPPTTIATAIVMYSLSVAGFVMLGAKLNQRFGPLVVFRSTVLLFGVAQVMMTFSPNVTVMISA</sequence>
<evidence type="ECO:0000256" key="4">
    <source>
        <dbReference type="ARBA" id="ARBA00022989"/>
    </source>
</evidence>
<accession>A0ABM9S5P0</accession>
<dbReference type="InterPro" id="IPR011701">
    <property type="entry name" value="MFS"/>
</dbReference>
<comment type="subcellular location">
    <subcellularLocation>
        <location evidence="1">Membrane</location>
        <topology evidence="1">Multi-pass membrane protein</topology>
    </subcellularLocation>
</comment>
<gene>
    <name evidence="8" type="ORF">ERS137959_03282</name>
</gene>
<reference evidence="8 9" key="1">
    <citation type="submission" date="2015-03" db="EMBL/GenBank/DDBJ databases">
        <authorList>
            <consortium name="Pathogen Informatics"/>
            <person name="Murphy D."/>
        </authorList>
    </citation>
    <scope>NUCLEOTIDE SEQUENCE [LARGE SCALE GENOMIC DNA]</scope>
    <source>
        <strain evidence="8 9">IP05342</strain>
    </source>
</reference>
<keyword evidence="5 6" id="KW-0472">Membrane</keyword>
<dbReference type="Proteomes" id="UP000041601">
    <property type="component" value="Unassembled WGS sequence"/>
</dbReference>
<evidence type="ECO:0000313" key="9">
    <source>
        <dbReference type="Proteomes" id="UP000041601"/>
    </source>
</evidence>
<evidence type="ECO:0000256" key="1">
    <source>
        <dbReference type="ARBA" id="ARBA00004141"/>
    </source>
</evidence>
<dbReference type="PANTHER" id="PTHR42718:SF9">
    <property type="entry name" value="MAJOR FACILITATOR SUPERFAMILY MULTIDRUG TRANSPORTER MFSC"/>
    <property type="match status" value="1"/>
</dbReference>
<evidence type="ECO:0000256" key="2">
    <source>
        <dbReference type="ARBA" id="ARBA00022448"/>
    </source>
</evidence>
<evidence type="ECO:0000256" key="3">
    <source>
        <dbReference type="ARBA" id="ARBA00022692"/>
    </source>
</evidence>
<evidence type="ECO:0000256" key="6">
    <source>
        <dbReference type="SAM" id="Phobius"/>
    </source>
</evidence>
<dbReference type="PROSITE" id="PS50850">
    <property type="entry name" value="MFS"/>
    <property type="match status" value="1"/>
</dbReference>
<dbReference type="InterPro" id="IPR036259">
    <property type="entry name" value="MFS_trans_sf"/>
</dbReference>
<keyword evidence="2" id="KW-0813">Transport</keyword>
<feature type="domain" description="Major facilitator superfamily (MFS) profile" evidence="7">
    <location>
        <begin position="19"/>
        <end position="112"/>
    </location>
</feature>
<keyword evidence="4 6" id="KW-1133">Transmembrane helix</keyword>
<proteinExistence type="predicted"/>
<keyword evidence="3 6" id="KW-0812">Transmembrane</keyword>
<dbReference type="Gene3D" id="1.20.1250.20">
    <property type="entry name" value="MFS general substrate transporter like domains"/>
    <property type="match status" value="1"/>
</dbReference>
<name>A0ABM9S5P0_YEREN</name>